<name>A0A2J6PH02_9HELO</name>
<organism evidence="13 14">
    <name type="scientific">Hyaloscypha hepaticicola</name>
    <dbReference type="NCBI Taxonomy" id="2082293"/>
    <lineage>
        <taxon>Eukaryota</taxon>
        <taxon>Fungi</taxon>
        <taxon>Dikarya</taxon>
        <taxon>Ascomycota</taxon>
        <taxon>Pezizomycotina</taxon>
        <taxon>Leotiomycetes</taxon>
        <taxon>Helotiales</taxon>
        <taxon>Hyaloscyphaceae</taxon>
        <taxon>Hyaloscypha</taxon>
    </lineage>
</organism>
<evidence type="ECO:0000313" key="14">
    <source>
        <dbReference type="Proteomes" id="UP000235672"/>
    </source>
</evidence>
<reference evidence="13 14" key="1">
    <citation type="submission" date="2016-05" db="EMBL/GenBank/DDBJ databases">
        <title>A degradative enzymes factory behind the ericoid mycorrhizal symbiosis.</title>
        <authorList>
            <consortium name="DOE Joint Genome Institute"/>
            <person name="Martino E."/>
            <person name="Morin E."/>
            <person name="Grelet G."/>
            <person name="Kuo A."/>
            <person name="Kohler A."/>
            <person name="Daghino S."/>
            <person name="Barry K."/>
            <person name="Choi C."/>
            <person name="Cichocki N."/>
            <person name="Clum A."/>
            <person name="Copeland A."/>
            <person name="Hainaut M."/>
            <person name="Haridas S."/>
            <person name="Labutti K."/>
            <person name="Lindquist E."/>
            <person name="Lipzen A."/>
            <person name="Khouja H.-R."/>
            <person name="Murat C."/>
            <person name="Ohm R."/>
            <person name="Olson A."/>
            <person name="Spatafora J."/>
            <person name="Veneault-Fourrey C."/>
            <person name="Henrissat B."/>
            <person name="Grigoriev I."/>
            <person name="Martin F."/>
            <person name="Perotto S."/>
        </authorList>
    </citation>
    <scope>NUCLEOTIDE SEQUENCE [LARGE SCALE GENOMIC DNA]</scope>
    <source>
        <strain evidence="13 14">UAMH 7357</strain>
    </source>
</reference>
<evidence type="ECO:0000256" key="7">
    <source>
        <dbReference type="ARBA" id="ARBA00023157"/>
    </source>
</evidence>
<comment type="caution">
    <text evidence="9">Lacks conserved residue(s) required for the propagation of feature annotation.</text>
</comment>
<evidence type="ECO:0000256" key="10">
    <source>
        <dbReference type="SAM" id="MobiDB-lite"/>
    </source>
</evidence>
<sequence>MIDSYFVRIHRILLLPQPHFVHETQSAVRAGVAWRRLSISRLLTIFDMMGRDSQRLLLLAAGLIGLAGAQILPSCWDPCVTAAVEANPACYDSYGAGIQATSCYCGQEQGAYATDVECCANERCAATDYSIGRLIARSICASVGQPDLTDGSFVCGTSTTIFYTGIENAGTTTAAASAGTSALPGSSASVGTSTSALASAVLTAGCGSPTFTSVIASATTTSFPLIGCAPNNPSCCPYNINVGGALSACPSGYSTISNTACCPSGWSLYASSLGNNVPCVTTPVFDLTAPNSTATGTSVVLIVNRIFALQYQLSTATTSAAAASSGLSTGAKAGIGAGVGVTALAVIIGVGIFLIKHHKRTPPTQASAPPENMQDAAATSPNELHSTSTANKVPAVSYVFKPGFMEADSTPVETSPHHGYVEADDAVQSPRYELNS</sequence>
<feature type="region of interest" description="Disordered" evidence="10">
    <location>
        <begin position="407"/>
        <end position="436"/>
    </location>
</feature>
<keyword evidence="11" id="KW-0472">Membrane</keyword>
<keyword evidence="11" id="KW-1133">Transmembrane helix</keyword>
<evidence type="ECO:0000256" key="9">
    <source>
        <dbReference type="PROSITE-ProRule" id="PRU01356"/>
    </source>
</evidence>
<feature type="compositionally biased region" description="Polar residues" evidence="10">
    <location>
        <begin position="377"/>
        <end position="389"/>
    </location>
</feature>
<dbReference type="Proteomes" id="UP000235672">
    <property type="component" value="Unassembled WGS sequence"/>
</dbReference>
<dbReference type="OrthoDB" id="3065412at2759"/>
<feature type="region of interest" description="Disordered" evidence="10">
    <location>
        <begin position="361"/>
        <end position="389"/>
    </location>
</feature>
<feature type="domain" description="CFEM" evidence="12">
    <location>
        <begin position="49"/>
        <end position="177"/>
    </location>
</feature>
<proteinExistence type="inferred from homology"/>
<evidence type="ECO:0000259" key="12">
    <source>
        <dbReference type="PROSITE" id="PS52012"/>
    </source>
</evidence>
<gene>
    <name evidence="13" type="ORF">NA56DRAFT_440889</name>
</gene>
<evidence type="ECO:0000256" key="11">
    <source>
        <dbReference type="SAM" id="Phobius"/>
    </source>
</evidence>
<dbReference type="GO" id="GO:0098552">
    <property type="term" value="C:side of membrane"/>
    <property type="evidence" value="ECO:0007669"/>
    <property type="project" value="UniProtKB-KW"/>
</dbReference>
<dbReference type="PROSITE" id="PS52012">
    <property type="entry name" value="CFEM"/>
    <property type="match status" value="1"/>
</dbReference>
<keyword evidence="8" id="KW-0449">Lipoprotein</keyword>
<dbReference type="EMBL" id="KZ613533">
    <property type="protein sequence ID" value="PMD13304.1"/>
    <property type="molecule type" value="Genomic_DNA"/>
</dbReference>
<keyword evidence="7" id="KW-1015">Disulfide bond</keyword>
<feature type="transmembrane region" description="Helical" evidence="11">
    <location>
        <begin position="333"/>
        <end position="355"/>
    </location>
</feature>
<dbReference type="STRING" id="1745343.A0A2J6PH02"/>
<evidence type="ECO:0000256" key="4">
    <source>
        <dbReference type="ARBA" id="ARBA00022525"/>
    </source>
</evidence>
<keyword evidence="6" id="KW-0732">Signal</keyword>
<evidence type="ECO:0000256" key="3">
    <source>
        <dbReference type="ARBA" id="ARBA00010031"/>
    </source>
</evidence>
<evidence type="ECO:0000256" key="5">
    <source>
        <dbReference type="ARBA" id="ARBA00022622"/>
    </source>
</evidence>
<keyword evidence="14" id="KW-1185">Reference proteome</keyword>
<keyword evidence="5" id="KW-0325">Glycoprotein</keyword>
<evidence type="ECO:0000256" key="2">
    <source>
        <dbReference type="ARBA" id="ARBA00004613"/>
    </source>
</evidence>
<evidence type="ECO:0000256" key="8">
    <source>
        <dbReference type="ARBA" id="ARBA00023288"/>
    </source>
</evidence>
<keyword evidence="5" id="KW-0336">GPI-anchor</keyword>
<dbReference type="InterPro" id="IPR008427">
    <property type="entry name" value="Extracellular_membr_CFEM_dom"/>
</dbReference>
<protein>
    <recommendedName>
        <fullName evidence="12">CFEM domain-containing protein</fullName>
    </recommendedName>
</protein>
<dbReference type="AlphaFoldDB" id="A0A2J6PH02"/>
<comment type="similarity">
    <text evidence="3">Belongs to the RBT5 family.</text>
</comment>
<accession>A0A2J6PH02</accession>
<evidence type="ECO:0000256" key="1">
    <source>
        <dbReference type="ARBA" id="ARBA00004589"/>
    </source>
</evidence>
<keyword evidence="4" id="KW-0964">Secreted</keyword>
<keyword evidence="11" id="KW-0812">Transmembrane</keyword>
<evidence type="ECO:0000256" key="6">
    <source>
        <dbReference type="ARBA" id="ARBA00022729"/>
    </source>
</evidence>
<comment type="subcellular location">
    <subcellularLocation>
        <location evidence="1">Membrane</location>
        <topology evidence="1">Lipid-anchor</topology>
        <topology evidence="1">GPI-anchor</topology>
    </subcellularLocation>
    <subcellularLocation>
        <location evidence="2">Secreted</location>
    </subcellularLocation>
</comment>
<evidence type="ECO:0000313" key="13">
    <source>
        <dbReference type="EMBL" id="PMD13304.1"/>
    </source>
</evidence>
<dbReference type="GO" id="GO:0005576">
    <property type="term" value="C:extracellular region"/>
    <property type="evidence" value="ECO:0007669"/>
    <property type="project" value="UniProtKB-SubCell"/>
</dbReference>